<feature type="compositionally biased region" description="Basic residues" evidence="1">
    <location>
        <begin position="690"/>
        <end position="702"/>
    </location>
</feature>
<reference evidence="3" key="1">
    <citation type="submission" date="2011-12" db="EMBL/GenBank/DDBJ databases">
        <title>The Draft Genome of Lepisosteus oculatus.</title>
        <authorList>
            <consortium name="The Broad Institute Genome Assembly &amp; Analysis Group"/>
            <consortium name="Computational R&amp;D Group"/>
            <consortium name="and Sequencing Platform"/>
            <person name="Di Palma F."/>
            <person name="Alfoldi J."/>
            <person name="Johnson J."/>
            <person name="Berlin A."/>
            <person name="Gnerre S."/>
            <person name="Jaffe D."/>
            <person name="MacCallum I."/>
            <person name="Young S."/>
            <person name="Walker B.J."/>
            <person name="Lander E.S."/>
            <person name="Lindblad-Toh K."/>
        </authorList>
    </citation>
    <scope>NUCLEOTIDE SEQUENCE [LARGE SCALE GENOMIC DNA]</scope>
</reference>
<keyword evidence="3" id="KW-1185">Reference proteome</keyword>
<organism evidence="2 3">
    <name type="scientific">Lepisosteus oculatus</name>
    <name type="common">Spotted gar</name>
    <dbReference type="NCBI Taxonomy" id="7918"/>
    <lineage>
        <taxon>Eukaryota</taxon>
        <taxon>Metazoa</taxon>
        <taxon>Chordata</taxon>
        <taxon>Craniata</taxon>
        <taxon>Vertebrata</taxon>
        <taxon>Euteleostomi</taxon>
        <taxon>Actinopterygii</taxon>
        <taxon>Neopterygii</taxon>
        <taxon>Holostei</taxon>
        <taxon>Semionotiformes</taxon>
        <taxon>Lepisosteidae</taxon>
        <taxon>Lepisosteus</taxon>
    </lineage>
</organism>
<feature type="compositionally biased region" description="Basic and acidic residues" evidence="1">
    <location>
        <begin position="116"/>
        <end position="129"/>
    </location>
</feature>
<feature type="compositionally biased region" description="Polar residues" evidence="1">
    <location>
        <begin position="378"/>
        <end position="387"/>
    </location>
</feature>
<dbReference type="HOGENOM" id="CLU_365873_0_0_1"/>
<feature type="compositionally biased region" description="Low complexity" evidence="1">
    <location>
        <begin position="627"/>
        <end position="647"/>
    </location>
</feature>
<accession>W5M8I8</accession>
<name>W5M8I8_LEPOC</name>
<feature type="compositionally biased region" description="Basic and acidic residues" evidence="1">
    <location>
        <begin position="364"/>
        <end position="373"/>
    </location>
</feature>
<feature type="compositionally biased region" description="Basic and acidic residues" evidence="1">
    <location>
        <begin position="80"/>
        <end position="95"/>
    </location>
</feature>
<feature type="region of interest" description="Disordered" evidence="1">
    <location>
        <begin position="107"/>
        <end position="226"/>
    </location>
</feature>
<evidence type="ECO:0000256" key="1">
    <source>
        <dbReference type="SAM" id="MobiDB-lite"/>
    </source>
</evidence>
<sequence length="763" mass="84220">MNWKGLEFPFLGEFYRMKHLPKSKILTYEQAALGGFLKCVIKVKGRRRLSSLINSPSTVWAADGFSGLEEKRAISPTPEPEARDQSEDDHRDDVKLVDPSCFIQKRKKKKCSGSQHGDREQKGGVKERLNGAVELDSTGSKESRSKKKKKESKRCLSQPADAFGLPPDPREKAQSKGRVLAPEAQLLDPGEQEELMAKWKKRKREKHSRESKRKNKNKNRKEAVERAENELIIEPLIGEAQTAVRVNSGQQEAAPQDCDIAGDEAQHVSQSSSSDIGDMFAACRNAFGPREGERSSSDACGFGELGLEGASDVLQDTTPEAVSDEKGRKKKKKKKKKRRRHKGEEVSESGLFPEPSAHTVSSENLREIGHELHPSAVGSRTTGSGHSAENPDVALGTIRVEETEPMQVTVTKTQSDEEERKKTKKQKKVREGDGDVQEPLSQRTENSGSVRSESSLVVDGPDTLEQRNEGGPSDTLPRCLEMTRRMKSKDGDPDAAREEKGEKKKEKRAKRKGEGRRKAEMLSEKTDRTPTGQSADDPAGLSASESRDENTVEVTVLDSSDTAELRRRRKRQKTAQSESLCEGIRADGNEIMATLRGESVMEGTEWTGNGSKGTCKMRLSKKVKRTSVGLGSRSHLSSSEDLVSSYENSREASLVTLNELSSSQEQETEESNLSGLGLQDLNMNLANDRKQHRKHKKRKKEHKNTSPHALSLFSLSPSAAEVTQGEVCLGKRCPEVLSMADGRTTKASDEAPPDESAQTVTSK</sequence>
<reference evidence="2" key="2">
    <citation type="submission" date="2025-08" db="UniProtKB">
        <authorList>
            <consortium name="Ensembl"/>
        </authorList>
    </citation>
    <scope>IDENTIFICATION</scope>
</reference>
<feature type="compositionally biased region" description="Basic residues" evidence="1">
    <location>
        <begin position="505"/>
        <end position="515"/>
    </location>
</feature>
<dbReference type="GO" id="GO:0005668">
    <property type="term" value="C:RNA polymerase transcription factor SL1 complex"/>
    <property type="evidence" value="ECO:0007669"/>
    <property type="project" value="InterPro"/>
</dbReference>
<dbReference type="GO" id="GO:0006355">
    <property type="term" value="P:regulation of DNA-templated transcription"/>
    <property type="evidence" value="ECO:0007669"/>
    <property type="project" value="InterPro"/>
</dbReference>
<evidence type="ECO:0000313" key="3">
    <source>
        <dbReference type="Proteomes" id="UP000018468"/>
    </source>
</evidence>
<feature type="region of interest" description="Disordered" evidence="1">
    <location>
        <begin position="288"/>
        <end position="583"/>
    </location>
</feature>
<feature type="compositionally biased region" description="Basic residues" evidence="1">
    <location>
        <begin position="328"/>
        <end position="341"/>
    </location>
</feature>
<feature type="region of interest" description="Disordered" evidence="1">
    <location>
        <begin position="71"/>
        <end position="95"/>
    </location>
</feature>
<feature type="compositionally biased region" description="Basic and acidic residues" evidence="1">
    <location>
        <begin position="481"/>
        <end position="504"/>
    </location>
</feature>
<proteinExistence type="predicted"/>
<feature type="region of interest" description="Disordered" evidence="1">
    <location>
        <begin position="602"/>
        <end position="713"/>
    </location>
</feature>
<feature type="compositionally biased region" description="Low complexity" evidence="1">
    <location>
        <begin position="656"/>
        <end position="665"/>
    </location>
</feature>
<dbReference type="Pfam" id="PF15333">
    <property type="entry name" value="TAF1D"/>
    <property type="match status" value="1"/>
</dbReference>
<protein>
    <submittedName>
        <fullName evidence="2">Uncharacterized protein</fullName>
    </submittedName>
</protein>
<dbReference type="Bgee" id="ENSLOCG00000003933">
    <property type="expression patterns" value="Expressed in ovary and 12 other cell types or tissues"/>
</dbReference>
<dbReference type="OMA" id="PRCLEMT"/>
<dbReference type="Ensembl" id="ENSLOCT00000004704.1">
    <property type="protein sequence ID" value="ENSLOCP00000004696.1"/>
    <property type="gene ID" value="ENSLOCG00000003933.1"/>
</dbReference>
<dbReference type="Proteomes" id="UP000018468">
    <property type="component" value="Linkage group LG22"/>
</dbReference>
<dbReference type="InterPro" id="IPR027976">
    <property type="entry name" value="TAF1D"/>
</dbReference>
<evidence type="ECO:0000313" key="2">
    <source>
        <dbReference type="Ensembl" id="ENSLOCP00000004696.1"/>
    </source>
</evidence>
<dbReference type="EMBL" id="AHAT01005719">
    <property type="status" value="NOT_ANNOTATED_CDS"/>
    <property type="molecule type" value="Genomic_DNA"/>
</dbReference>
<feature type="compositionally biased region" description="Basic and acidic residues" evidence="1">
    <location>
        <begin position="516"/>
        <end position="528"/>
    </location>
</feature>
<feature type="region of interest" description="Disordered" evidence="1">
    <location>
        <begin position="740"/>
        <end position="763"/>
    </location>
</feature>
<feature type="compositionally biased region" description="Basic residues" evidence="1">
    <location>
        <begin position="198"/>
        <end position="219"/>
    </location>
</feature>
<dbReference type="STRING" id="7918.ENSLOCP00000004696"/>
<feature type="compositionally biased region" description="Polar residues" evidence="1">
    <location>
        <begin position="439"/>
        <end position="455"/>
    </location>
</feature>
<reference evidence="2" key="3">
    <citation type="submission" date="2025-09" db="UniProtKB">
        <authorList>
            <consortium name="Ensembl"/>
        </authorList>
    </citation>
    <scope>IDENTIFICATION</scope>
</reference>
<dbReference type="AlphaFoldDB" id="W5M8I8"/>
<dbReference type="InParanoid" id="W5M8I8"/>